<evidence type="ECO:0000313" key="1">
    <source>
        <dbReference type="EMBL" id="GAF93599.1"/>
    </source>
</evidence>
<organism evidence="1">
    <name type="scientific">marine sediment metagenome</name>
    <dbReference type="NCBI Taxonomy" id="412755"/>
    <lineage>
        <taxon>unclassified sequences</taxon>
        <taxon>metagenomes</taxon>
        <taxon>ecological metagenomes</taxon>
    </lineage>
</organism>
<name>X0TK25_9ZZZZ</name>
<accession>X0TK25</accession>
<gene>
    <name evidence="1" type="ORF">S01H1_21283</name>
</gene>
<dbReference type="AlphaFoldDB" id="X0TK25"/>
<proteinExistence type="predicted"/>
<feature type="non-terminal residue" evidence="1">
    <location>
        <position position="61"/>
    </location>
</feature>
<protein>
    <submittedName>
        <fullName evidence="1">Uncharacterized protein</fullName>
    </submittedName>
</protein>
<comment type="caution">
    <text evidence="1">The sequence shown here is derived from an EMBL/GenBank/DDBJ whole genome shotgun (WGS) entry which is preliminary data.</text>
</comment>
<reference evidence="1" key="1">
    <citation type="journal article" date="2014" name="Front. Microbiol.">
        <title>High frequency of phylogenetically diverse reductive dehalogenase-homologous genes in deep subseafloor sedimentary metagenomes.</title>
        <authorList>
            <person name="Kawai M."/>
            <person name="Futagami T."/>
            <person name="Toyoda A."/>
            <person name="Takaki Y."/>
            <person name="Nishi S."/>
            <person name="Hori S."/>
            <person name="Arai W."/>
            <person name="Tsubouchi T."/>
            <person name="Morono Y."/>
            <person name="Uchiyama I."/>
            <person name="Ito T."/>
            <person name="Fujiyama A."/>
            <person name="Inagaki F."/>
            <person name="Takami H."/>
        </authorList>
    </citation>
    <scope>NUCLEOTIDE SEQUENCE</scope>
    <source>
        <strain evidence="1">Expedition CK06-06</strain>
    </source>
</reference>
<dbReference type="EMBL" id="BARS01011774">
    <property type="protein sequence ID" value="GAF93599.1"/>
    <property type="molecule type" value="Genomic_DNA"/>
</dbReference>
<sequence>MKYLDELKRLDLPKDKYAIFGSGPLAIRGLRENRDLDIIVKPELWEKLVNEYPIEAMEIEN</sequence>